<protein>
    <submittedName>
        <fullName evidence="2">Uncharacterized protein</fullName>
    </submittedName>
</protein>
<proteinExistence type="predicted"/>
<accession>A0AAD9JE22</accession>
<evidence type="ECO:0000256" key="1">
    <source>
        <dbReference type="SAM" id="MobiDB-lite"/>
    </source>
</evidence>
<gene>
    <name evidence="2" type="ORF">NP493_2659g00001</name>
</gene>
<dbReference type="EMBL" id="JAODUO010002645">
    <property type="protein sequence ID" value="KAK2151231.1"/>
    <property type="molecule type" value="Genomic_DNA"/>
</dbReference>
<feature type="region of interest" description="Disordered" evidence="1">
    <location>
        <begin position="184"/>
        <end position="203"/>
    </location>
</feature>
<organism evidence="2 3">
    <name type="scientific">Ridgeia piscesae</name>
    <name type="common">Tubeworm</name>
    <dbReference type="NCBI Taxonomy" id="27915"/>
    <lineage>
        <taxon>Eukaryota</taxon>
        <taxon>Metazoa</taxon>
        <taxon>Spiralia</taxon>
        <taxon>Lophotrochozoa</taxon>
        <taxon>Annelida</taxon>
        <taxon>Polychaeta</taxon>
        <taxon>Sedentaria</taxon>
        <taxon>Canalipalpata</taxon>
        <taxon>Sabellida</taxon>
        <taxon>Siboglinidae</taxon>
        <taxon>Ridgeia</taxon>
    </lineage>
</organism>
<keyword evidence="3" id="KW-1185">Reference proteome</keyword>
<feature type="non-terminal residue" evidence="2">
    <location>
        <position position="1"/>
    </location>
</feature>
<sequence length="203" mass="22399">KPDFPWAKINRLGGILKIFPRGSLPLVVKCAPKRIRFSPCGAAGAHTPFGKEKGFQRKGCTPGSVFLDFKGLNCVENFFWEKIHSPLGHFTQRLCSNESDAPLERQVHIVEKNEQFNPCTLVKPDNGGIDTLEGPCCHEASCHNTFASDDAEMDGGSRQNDLKMEDGDSETGTSEVSFTLTGLPWSVEEGMQDSDDNFAYPWS</sequence>
<evidence type="ECO:0000313" key="3">
    <source>
        <dbReference type="Proteomes" id="UP001209878"/>
    </source>
</evidence>
<reference evidence="2" key="1">
    <citation type="journal article" date="2023" name="Mol. Biol. Evol.">
        <title>Third-Generation Sequencing Reveals the Adaptive Role of the Epigenome in Three Deep-Sea Polychaetes.</title>
        <authorList>
            <person name="Perez M."/>
            <person name="Aroh O."/>
            <person name="Sun Y."/>
            <person name="Lan Y."/>
            <person name="Juniper S.K."/>
            <person name="Young C.R."/>
            <person name="Angers B."/>
            <person name="Qian P.Y."/>
        </authorList>
    </citation>
    <scope>NUCLEOTIDE SEQUENCE</scope>
    <source>
        <strain evidence="2">R07B-5</strain>
    </source>
</reference>
<dbReference type="AlphaFoldDB" id="A0AAD9JE22"/>
<evidence type="ECO:0000313" key="2">
    <source>
        <dbReference type="EMBL" id="KAK2151231.1"/>
    </source>
</evidence>
<name>A0AAD9JE22_RIDPI</name>
<dbReference type="Proteomes" id="UP001209878">
    <property type="component" value="Unassembled WGS sequence"/>
</dbReference>
<feature type="region of interest" description="Disordered" evidence="1">
    <location>
        <begin position="151"/>
        <end position="176"/>
    </location>
</feature>
<comment type="caution">
    <text evidence="2">The sequence shown here is derived from an EMBL/GenBank/DDBJ whole genome shotgun (WGS) entry which is preliminary data.</text>
</comment>